<accession>A0ABM8N5D8</accession>
<name>A0ABM8N5D8_9ENTR</name>
<reference evidence="1" key="1">
    <citation type="submission" date="2020-06" db="EMBL/GenBank/DDBJ databases">
        <authorList>
            <person name="Delgado-Blas J."/>
        </authorList>
    </citation>
    <scope>NUCLEOTIDE SEQUENCE</scope>
    <source>
        <strain evidence="1">BB1480</strain>
    </source>
</reference>
<dbReference type="EMBL" id="CAIIUA010000002">
    <property type="protein sequence ID" value="CAC9253177.1"/>
    <property type="molecule type" value="Genomic_DNA"/>
</dbReference>
<protein>
    <submittedName>
        <fullName evidence="1">D-mannonate oxidoreductase</fullName>
    </submittedName>
</protein>
<sequence length="56" mass="6239">MEQNIVSGSLSATRPQWDGSRLVSRIVHRDAGRFTVHIRRCLLTICWSVATATGDL</sequence>
<keyword evidence="2" id="KW-1185">Reference proteome</keyword>
<organism evidence="1 2">
    <name type="scientific">Citrobacter werkmanii</name>
    <dbReference type="NCBI Taxonomy" id="67827"/>
    <lineage>
        <taxon>Bacteria</taxon>
        <taxon>Pseudomonadati</taxon>
        <taxon>Pseudomonadota</taxon>
        <taxon>Gammaproteobacteria</taxon>
        <taxon>Enterobacterales</taxon>
        <taxon>Enterobacteriaceae</taxon>
        <taxon>Citrobacter</taxon>
        <taxon>Citrobacter freundii complex</taxon>
    </lineage>
</organism>
<dbReference type="Proteomes" id="UP000837205">
    <property type="component" value="Unassembled WGS sequence"/>
</dbReference>
<evidence type="ECO:0000313" key="2">
    <source>
        <dbReference type="Proteomes" id="UP000837205"/>
    </source>
</evidence>
<proteinExistence type="predicted"/>
<evidence type="ECO:0000313" key="1">
    <source>
        <dbReference type="EMBL" id="CAC9253177.1"/>
    </source>
</evidence>
<dbReference type="RefSeq" id="WP_421746771.1">
    <property type="nucleotide sequence ID" value="NZ_CAIIUS010000002.1"/>
</dbReference>
<comment type="caution">
    <text evidence="1">The sequence shown here is derived from an EMBL/GenBank/DDBJ whole genome shotgun (WGS) entry which is preliminary data.</text>
</comment>
<gene>
    <name evidence="1" type="ORF">TML_05287</name>
</gene>